<dbReference type="EMBL" id="CP146612">
    <property type="protein sequence ID" value="WWX24650.1"/>
    <property type="molecule type" value="Genomic_DNA"/>
</dbReference>
<accession>A0ABZ2J153</accession>
<proteinExistence type="predicted"/>
<evidence type="ECO:0000313" key="1">
    <source>
        <dbReference type="EMBL" id="WWX24650.1"/>
    </source>
</evidence>
<protein>
    <submittedName>
        <fullName evidence="1">Uncharacterized protein</fullName>
    </submittedName>
</protein>
<dbReference type="Proteomes" id="UP001375370">
    <property type="component" value="Chromosome"/>
</dbReference>
<name>A0ABZ2J153_9CHLR</name>
<reference evidence="1 2" key="1">
    <citation type="submission" date="2024-03" db="EMBL/GenBank/DDBJ databases">
        <title>A Dehalogenimonas Isolated from Estuarine Sediments Dihaloeliminates Chlorinated Alkanes.</title>
        <authorList>
            <person name="Yang Y."/>
            <person name="Wang H."/>
        </authorList>
    </citation>
    <scope>NUCLEOTIDE SEQUENCE [LARGE SCALE GENOMIC DNA]</scope>
    <source>
        <strain evidence="1 2">W</strain>
    </source>
</reference>
<dbReference type="RefSeq" id="WP_338736763.1">
    <property type="nucleotide sequence ID" value="NZ_CP146612.1"/>
</dbReference>
<gene>
    <name evidence="1" type="ORF">V8247_05115</name>
</gene>
<evidence type="ECO:0000313" key="2">
    <source>
        <dbReference type="Proteomes" id="UP001375370"/>
    </source>
</evidence>
<organism evidence="1 2">
    <name type="scientific">Candidatus Dehalogenimonas loeffleri</name>
    <dbReference type="NCBI Taxonomy" id="3127115"/>
    <lineage>
        <taxon>Bacteria</taxon>
        <taxon>Bacillati</taxon>
        <taxon>Chloroflexota</taxon>
        <taxon>Dehalococcoidia</taxon>
        <taxon>Dehalococcoidales</taxon>
        <taxon>Dehalococcoidaceae</taxon>
        <taxon>Dehalogenimonas</taxon>
    </lineage>
</organism>
<sequence>MVKQAEMDKKPVELKTFIENVNKKDKVSGHKIHFAFCNRKRKGG</sequence>
<keyword evidence="2" id="KW-1185">Reference proteome</keyword>